<name>A0A844FH94_9FIRM</name>
<reference evidence="2 3" key="1">
    <citation type="submission" date="2019-08" db="EMBL/GenBank/DDBJ databases">
        <title>In-depth cultivation of the pig gut microbiome towards novel bacterial diversity and tailored functional studies.</title>
        <authorList>
            <person name="Wylensek D."/>
            <person name="Hitch T.C.A."/>
            <person name="Clavel T."/>
        </authorList>
    </citation>
    <scope>NUCLEOTIDE SEQUENCE [LARGE SCALE GENOMIC DNA]</scope>
    <source>
        <strain evidence="2 3">Med78-601-WT-4W-RMD-3</strain>
    </source>
</reference>
<protein>
    <submittedName>
        <fullName evidence="2">Uncharacterized protein</fullName>
    </submittedName>
</protein>
<sequence>MKKVAYFLLSIFLFMILIYVYIMDVKTRVDIVGTNEAFEVDTNTKFFVPIIKTNEKDKVKVAKILFSKYIEYTFKNIDMQEGAINPLKDYKIEKVEFIQDLEDKSFETFITYDLQAKDGYIDYCTVGNGIENKNNWVKGNRIIINIRQLDKDKYTICHMSSRVR</sequence>
<keyword evidence="1" id="KW-0812">Transmembrane</keyword>
<gene>
    <name evidence="2" type="ORF">FYJ27_06425</name>
</gene>
<proteinExistence type="predicted"/>
<evidence type="ECO:0000313" key="3">
    <source>
        <dbReference type="Proteomes" id="UP000462760"/>
    </source>
</evidence>
<evidence type="ECO:0000313" key="2">
    <source>
        <dbReference type="EMBL" id="MSS43369.1"/>
    </source>
</evidence>
<comment type="caution">
    <text evidence="2">The sequence shown here is derived from an EMBL/GenBank/DDBJ whole genome shotgun (WGS) entry which is preliminary data.</text>
</comment>
<accession>A0A844FH94</accession>
<feature type="transmembrane region" description="Helical" evidence="1">
    <location>
        <begin position="6"/>
        <end position="22"/>
    </location>
</feature>
<organism evidence="2 3">
    <name type="scientific">Anaerosalibacter bizertensis</name>
    <dbReference type="NCBI Taxonomy" id="932217"/>
    <lineage>
        <taxon>Bacteria</taxon>
        <taxon>Bacillati</taxon>
        <taxon>Bacillota</taxon>
        <taxon>Tissierellia</taxon>
        <taxon>Tissierellales</taxon>
        <taxon>Sporanaerobacteraceae</taxon>
        <taxon>Anaerosalibacter</taxon>
    </lineage>
</organism>
<dbReference type="EMBL" id="VULR01000007">
    <property type="protein sequence ID" value="MSS43369.1"/>
    <property type="molecule type" value="Genomic_DNA"/>
</dbReference>
<dbReference type="OrthoDB" id="1936326at2"/>
<keyword evidence="1" id="KW-1133">Transmembrane helix</keyword>
<dbReference type="RefSeq" id="WP_154484052.1">
    <property type="nucleotide sequence ID" value="NZ_VULR01000007.1"/>
</dbReference>
<keyword evidence="1" id="KW-0472">Membrane</keyword>
<dbReference type="Proteomes" id="UP000462760">
    <property type="component" value="Unassembled WGS sequence"/>
</dbReference>
<evidence type="ECO:0000256" key="1">
    <source>
        <dbReference type="SAM" id="Phobius"/>
    </source>
</evidence>
<dbReference type="AlphaFoldDB" id="A0A844FH94"/>